<keyword evidence="1" id="KW-0862">Zinc</keyword>
<evidence type="ECO:0000256" key="2">
    <source>
        <dbReference type="SAM" id="MobiDB-lite"/>
    </source>
</evidence>
<dbReference type="RefSeq" id="WP_336349211.1">
    <property type="nucleotide sequence ID" value="NZ_JAZAQL010000001.1"/>
</dbReference>
<name>A0ABD5VDH0_9EURY</name>
<comment type="caution">
    <text evidence="4">The sequence shown here is derived from an EMBL/GenBank/DDBJ whole genome shotgun (WGS) entry which is preliminary data.</text>
</comment>
<dbReference type="AlphaFoldDB" id="A0ABD5VDH0"/>
<organism evidence="4 5">
    <name type="scientific">Halorubellus litoreus</name>
    <dbReference type="NCBI Taxonomy" id="755308"/>
    <lineage>
        <taxon>Archaea</taxon>
        <taxon>Methanobacteriati</taxon>
        <taxon>Methanobacteriota</taxon>
        <taxon>Stenosarchaea group</taxon>
        <taxon>Halobacteria</taxon>
        <taxon>Halobacteriales</taxon>
        <taxon>Halorubellaceae</taxon>
        <taxon>Halorubellus</taxon>
    </lineage>
</organism>
<dbReference type="InterPro" id="IPR007527">
    <property type="entry name" value="Znf_SWIM"/>
</dbReference>
<evidence type="ECO:0000259" key="3">
    <source>
        <dbReference type="PROSITE" id="PS50966"/>
    </source>
</evidence>
<dbReference type="Proteomes" id="UP001596395">
    <property type="component" value="Unassembled WGS sequence"/>
</dbReference>
<evidence type="ECO:0000313" key="4">
    <source>
        <dbReference type="EMBL" id="MFC6952220.1"/>
    </source>
</evidence>
<keyword evidence="1" id="KW-0863">Zinc-finger</keyword>
<keyword evidence="5" id="KW-1185">Reference proteome</keyword>
<dbReference type="PROSITE" id="PS50966">
    <property type="entry name" value="ZF_SWIM"/>
    <property type="match status" value="1"/>
</dbReference>
<dbReference type="GO" id="GO:0008270">
    <property type="term" value="F:zinc ion binding"/>
    <property type="evidence" value="ECO:0007669"/>
    <property type="project" value="UniProtKB-KW"/>
</dbReference>
<dbReference type="EMBL" id="JBHSXN010000001">
    <property type="protein sequence ID" value="MFC6952220.1"/>
    <property type="molecule type" value="Genomic_DNA"/>
</dbReference>
<reference evidence="4 5" key="1">
    <citation type="journal article" date="2019" name="Int. J. Syst. Evol. Microbiol.">
        <title>The Global Catalogue of Microorganisms (GCM) 10K type strain sequencing project: providing services to taxonomists for standard genome sequencing and annotation.</title>
        <authorList>
            <consortium name="The Broad Institute Genomics Platform"/>
            <consortium name="The Broad Institute Genome Sequencing Center for Infectious Disease"/>
            <person name="Wu L."/>
            <person name="Ma J."/>
        </authorList>
    </citation>
    <scope>NUCLEOTIDE SEQUENCE [LARGE SCALE GENOMIC DNA]</scope>
    <source>
        <strain evidence="4 5">GX26</strain>
    </source>
</reference>
<sequence length="165" mass="18521">MRVDRHVGRDGVEKARNALDKRLAPPTMTFPDDWTMSTAWERAQRAAAICAPTGPAAFRVLMGYIDHDGHGDEHEVTFTIYDGDLVADCSCAGFSHPPHRHWCAHVARLWWEWVRDDLAVTDLDTGSIHTAPPWWLRVDDHDAPTPTSASRGVARTDGGEPQWRD</sequence>
<proteinExistence type="predicted"/>
<gene>
    <name evidence="4" type="ORF">ACFQGB_05040</name>
</gene>
<keyword evidence="1" id="KW-0479">Metal-binding</keyword>
<feature type="domain" description="SWIM-type" evidence="3">
    <location>
        <begin position="74"/>
        <end position="114"/>
    </location>
</feature>
<protein>
    <recommendedName>
        <fullName evidence="3">SWIM-type domain-containing protein</fullName>
    </recommendedName>
</protein>
<feature type="region of interest" description="Disordered" evidence="2">
    <location>
        <begin position="139"/>
        <end position="165"/>
    </location>
</feature>
<evidence type="ECO:0000313" key="5">
    <source>
        <dbReference type="Proteomes" id="UP001596395"/>
    </source>
</evidence>
<evidence type="ECO:0000256" key="1">
    <source>
        <dbReference type="PROSITE-ProRule" id="PRU00325"/>
    </source>
</evidence>
<accession>A0ABD5VDH0</accession>